<keyword evidence="1" id="KW-1133">Transmembrane helix</keyword>
<name>A0A832AQP6_9CREN</name>
<dbReference type="EMBL" id="DTAU01000046">
    <property type="protein sequence ID" value="HFQ78585.1"/>
    <property type="molecule type" value="Genomic_DNA"/>
</dbReference>
<keyword evidence="1" id="KW-0812">Transmembrane</keyword>
<reference evidence="2" key="1">
    <citation type="journal article" date="2020" name="mSystems">
        <title>Genome- and Community-Level Interaction Insights into Carbon Utilization and Element Cycling Functions of Hydrothermarchaeota in Hydrothermal Sediment.</title>
        <authorList>
            <person name="Zhou Z."/>
            <person name="Liu Y."/>
            <person name="Xu W."/>
            <person name="Pan J."/>
            <person name="Luo Z.H."/>
            <person name="Li M."/>
        </authorList>
    </citation>
    <scope>NUCLEOTIDE SEQUENCE</scope>
    <source>
        <strain evidence="2">SpSt-629</strain>
    </source>
</reference>
<sequence>MGFTAFLYTALRFLQIYREIGGDELALAFLSFMFLSLSQLCVLLSILSSDIRIATALYVATATTAIASFTIMIVQRHIENKMYIMVPTILLILVPDIVAGLLSSYVAIEAKRSIRLFLLMLSLSYYLRALAVVASVEFTPILLLISESVRSTSAVALAVHNSLKVSRLWAESEVGLR</sequence>
<feature type="transmembrane region" description="Helical" evidence="1">
    <location>
        <begin position="25"/>
        <end position="47"/>
    </location>
</feature>
<proteinExistence type="predicted"/>
<feature type="transmembrane region" description="Helical" evidence="1">
    <location>
        <begin position="83"/>
        <end position="105"/>
    </location>
</feature>
<feature type="transmembrane region" description="Helical" evidence="1">
    <location>
        <begin position="53"/>
        <end position="74"/>
    </location>
</feature>
<gene>
    <name evidence="2" type="ORF">ENT99_02645</name>
</gene>
<evidence type="ECO:0000256" key="1">
    <source>
        <dbReference type="SAM" id="Phobius"/>
    </source>
</evidence>
<comment type="caution">
    <text evidence="2">The sequence shown here is derived from an EMBL/GenBank/DDBJ whole genome shotgun (WGS) entry which is preliminary data.</text>
</comment>
<protein>
    <submittedName>
        <fullName evidence="2">Uncharacterized protein</fullName>
    </submittedName>
</protein>
<dbReference type="AlphaFoldDB" id="A0A832AQP6"/>
<organism evidence="2">
    <name type="scientific">Ignisphaera aggregans</name>
    <dbReference type="NCBI Taxonomy" id="334771"/>
    <lineage>
        <taxon>Archaea</taxon>
        <taxon>Thermoproteota</taxon>
        <taxon>Thermoprotei</taxon>
        <taxon>Desulfurococcales</taxon>
        <taxon>Desulfurococcaceae</taxon>
        <taxon>Ignisphaera</taxon>
    </lineage>
</organism>
<evidence type="ECO:0000313" key="2">
    <source>
        <dbReference type="EMBL" id="HFQ78585.1"/>
    </source>
</evidence>
<accession>A0A832AQP6</accession>
<keyword evidence="1" id="KW-0472">Membrane</keyword>